<feature type="region of interest" description="Disordered" evidence="4">
    <location>
        <begin position="23"/>
        <end position="77"/>
    </location>
</feature>
<dbReference type="PANTHER" id="PTHR47926:SF354">
    <property type="entry name" value="REPEAT (PPR-LIKE) SUPERFAMILY PROTEIN, PUTATIVE-RELATED"/>
    <property type="match status" value="1"/>
</dbReference>
<dbReference type="PANTHER" id="PTHR47926">
    <property type="entry name" value="PENTATRICOPEPTIDE REPEAT-CONTAINING PROTEIN"/>
    <property type="match status" value="1"/>
</dbReference>
<comment type="caution">
    <text evidence="6">The sequence shown here is derived from an EMBL/GenBank/DDBJ whole genome shotgun (WGS) entry which is preliminary data.</text>
</comment>
<name>A0A3L6T616_PANMI</name>
<dbReference type="Pfam" id="PF01535">
    <property type="entry name" value="PPR"/>
    <property type="match status" value="2"/>
</dbReference>
<dbReference type="InterPro" id="IPR046960">
    <property type="entry name" value="PPR_At4g14850-like_plant"/>
</dbReference>
<accession>A0A3L6T616</accession>
<dbReference type="GO" id="GO:0003723">
    <property type="term" value="F:RNA binding"/>
    <property type="evidence" value="ECO:0007669"/>
    <property type="project" value="InterPro"/>
</dbReference>
<dbReference type="GO" id="GO:0009451">
    <property type="term" value="P:RNA modification"/>
    <property type="evidence" value="ECO:0007669"/>
    <property type="project" value="InterPro"/>
</dbReference>
<feature type="region of interest" description="Disordered" evidence="4">
    <location>
        <begin position="836"/>
        <end position="856"/>
    </location>
</feature>
<dbReference type="OrthoDB" id="28397at2759"/>
<dbReference type="AlphaFoldDB" id="A0A3L6T616"/>
<dbReference type="InterPro" id="IPR000719">
    <property type="entry name" value="Prot_kinase_dom"/>
</dbReference>
<organism evidence="6 7">
    <name type="scientific">Panicum miliaceum</name>
    <name type="common">Proso millet</name>
    <name type="synonym">Broomcorn millet</name>
    <dbReference type="NCBI Taxonomy" id="4540"/>
    <lineage>
        <taxon>Eukaryota</taxon>
        <taxon>Viridiplantae</taxon>
        <taxon>Streptophyta</taxon>
        <taxon>Embryophyta</taxon>
        <taxon>Tracheophyta</taxon>
        <taxon>Spermatophyta</taxon>
        <taxon>Magnoliopsida</taxon>
        <taxon>Liliopsida</taxon>
        <taxon>Poales</taxon>
        <taxon>Poaceae</taxon>
        <taxon>PACMAD clade</taxon>
        <taxon>Panicoideae</taxon>
        <taxon>Panicodae</taxon>
        <taxon>Paniceae</taxon>
        <taxon>Panicinae</taxon>
        <taxon>Panicum</taxon>
        <taxon>Panicum sect. Panicum</taxon>
    </lineage>
</organism>
<proteinExistence type="predicted"/>
<gene>
    <name evidence="6" type="ORF">C2845_PM05G07550</name>
</gene>
<evidence type="ECO:0000256" key="2">
    <source>
        <dbReference type="ARBA" id="ARBA00022946"/>
    </source>
</evidence>
<keyword evidence="6" id="KW-0418">Kinase</keyword>
<protein>
    <submittedName>
        <fullName evidence="6">Serine/threonine-protein kinase</fullName>
    </submittedName>
</protein>
<keyword evidence="1" id="KW-0677">Repeat</keyword>
<evidence type="ECO:0000313" key="6">
    <source>
        <dbReference type="EMBL" id="RLN30874.1"/>
    </source>
</evidence>
<feature type="repeat" description="PPR" evidence="3">
    <location>
        <begin position="275"/>
        <end position="309"/>
    </location>
</feature>
<sequence length="902" mass="98859">MCDHFYNYTSQVNDKAPRQIITNFKPSPLPNHSLIHSPHGVHPARSSSAPRPPPARLRQSSVRTPRTPPRCPPSSAASLARAGRLPSALSLLDHLSHRGVPATASAFAALLSACLSLTHARQVHAHLRVHGLDTNEFLLARLFELYLALGAADDARGVLDAMPQRGATAYSWNALLHGHVRRGRGEAAGPVTDALAEMRAAGADANEYTYGCVLKSISGSARPSMAMATATHATLIKNVFAGAPGMLMTGLMDVYFKCGKVKLAVRVFEEMNERDVVAWGAAIAGFAHKGMKREALEHFRWMVEDGVKVNCVVLTSIVPVIGELRAWNLGREIHGFVVKKFGDRKDVAKYDTVSTSTWNFILKHIGQHLSGFTPQQAIFHLSVLMYCRPAALGRDISSRFLKHKAMVISCQVQRLARKTAKIGFSTINSFKKKALHLMGCLCSKGAKDDNATSGHRTPSRRDDSTVATSTAVLNEKFKENTFNSSTLDSYGGAKVVALDARISSGNNADLKGLSGEHVVAGWPAWLINVAPKAVEGWLPRRADSFEKLAKIGQGTYSIVYKARDLESGKIVALKKSLYLVFEYMEHDLAGLVATPGLKLTEPQVEQIHKIFKLCGSPPEYYCKKSKVPETAMFKPQQQYGRCVAETFKDFPPPAVVLIDSLLSLEPEVRGTAASALQSDFFRTKPLACDPSSLSKLPPSKEYDVRLRQEEARRQRNAELGGQGAESVKPGNENHVTSRAIDIAAQVKQPTHTTSKSTCEKFNTEDSVPGFRVEPRALPTLVQVSECGSTWNMRGYADHHAVPGRVCSSVRVARKKGSSHSNLPQYDVTDLKNGIEVTDHNQPADRPASSQKDLQENHGRKYKRIHYSGPLMPPGGNIDDMLKEHERHIQEVVRKARLSKGSR</sequence>
<dbReference type="Gene3D" id="1.10.510.10">
    <property type="entry name" value="Transferase(Phosphotransferase) domain 1"/>
    <property type="match status" value="1"/>
</dbReference>
<keyword evidence="7" id="KW-1185">Reference proteome</keyword>
<dbReference type="EMBL" id="PQIB02000003">
    <property type="protein sequence ID" value="RLN30874.1"/>
    <property type="molecule type" value="Genomic_DNA"/>
</dbReference>
<dbReference type="Proteomes" id="UP000275267">
    <property type="component" value="Unassembled WGS sequence"/>
</dbReference>
<evidence type="ECO:0000256" key="4">
    <source>
        <dbReference type="SAM" id="MobiDB-lite"/>
    </source>
</evidence>
<dbReference type="InterPro" id="IPR002885">
    <property type="entry name" value="PPR_rpt"/>
</dbReference>
<feature type="domain" description="Protein kinase" evidence="5">
    <location>
        <begin position="545"/>
        <end position="681"/>
    </location>
</feature>
<dbReference type="STRING" id="4540.A0A3L6T616"/>
<evidence type="ECO:0000256" key="3">
    <source>
        <dbReference type="PROSITE-ProRule" id="PRU00708"/>
    </source>
</evidence>
<dbReference type="FunFam" id="1.25.40.10:FF:000447">
    <property type="entry name" value="Pentatricopeptide repeat-containing protein chloroplastic"/>
    <property type="match status" value="1"/>
</dbReference>
<dbReference type="InterPro" id="IPR011990">
    <property type="entry name" value="TPR-like_helical_dom_sf"/>
</dbReference>
<dbReference type="GO" id="GO:0004672">
    <property type="term" value="F:protein kinase activity"/>
    <property type="evidence" value="ECO:0007669"/>
    <property type="project" value="InterPro"/>
</dbReference>
<dbReference type="Gene3D" id="3.30.200.20">
    <property type="entry name" value="Phosphorylase Kinase, domain 1"/>
    <property type="match status" value="1"/>
</dbReference>
<dbReference type="InterPro" id="IPR011009">
    <property type="entry name" value="Kinase-like_dom_sf"/>
</dbReference>
<dbReference type="SMART" id="SM00220">
    <property type="entry name" value="S_TKc"/>
    <property type="match status" value="1"/>
</dbReference>
<keyword evidence="2" id="KW-0809">Transit peptide</keyword>
<dbReference type="PROSITE" id="PS51375">
    <property type="entry name" value="PPR"/>
    <property type="match status" value="1"/>
</dbReference>
<reference evidence="7" key="1">
    <citation type="journal article" date="2019" name="Nat. Commun.">
        <title>The genome of broomcorn millet.</title>
        <authorList>
            <person name="Zou C."/>
            <person name="Miki D."/>
            <person name="Li D."/>
            <person name="Tang Q."/>
            <person name="Xiao L."/>
            <person name="Rajput S."/>
            <person name="Deng P."/>
            <person name="Jia W."/>
            <person name="Huang R."/>
            <person name="Zhang M."/>
            <person name="Sun Y."/>
            <person name="Hu J."/>
            <person name="Fu X."/>
            <person name="Schnable P.S."/>
            <person name="Li F."/>
            <person name="Zhang H."/>
            <person name="Feng B."/>
            <person name="Zhu X."/>
            <person name="Liu R."/>
            <person name="Schnable J.C."/>
            <person name="Zhu J.-K."/>
            <person name="Zhang H."/>
        </authorList>
    </citation>
    <scope>NUCLEOTIDE SEQUENCE [LARGE SCALE GENOMIC DNA]</scope>
</reference>
<evidence type="ECO:0000256" key="1">
    <source>
        <dbReference type="ARBA" id="ARBA00022737"/>
    </source>
</evidence>
<evidence type="ECO:0000313" key="7">
    <source>
        <dbReference type="Proteomes" id="UP000275267"/>
    </source>
</evidence>
<dbReference type="NCBIfam" id="TIGR00756">
    <property type="entry name" value="PPR"/>
    <property type="match status" value="1"/>
</dbReference>
<evidence type="ECO:0000259" key="5">
    <source>
        <dbReference type="SMART" id="SM00220"/>
    </source>
</evidence>
<dbReference type="Gene3D" id="1.25.40.10">
    <property type="entry name" value="Tetratricopeptide repeat domain"/>
    <property type="match status" value="2"/>
</dbReference>
<keyword evidence="6" id="KW-0808">Transferase</keyword>
<dbReference type="GO" id="GO:0005524">
    <property type="term" value="F:ATP binding"/>
    <property type="evidence" value="ECO:0007669"/>
    <property type="project" value="InterPro"/>
</dbReference>
<dbReference type="SUPFAM" id="SSF56112">
    <property type="entry name" value="Protein kinase-like (PK-like)"/>
    <property type="match status" value="1"/>
</dbReference>